<dbReference type="Proteomes" id="UP001207742">
    <property type="component" value="Unassembled WGS sequence"/>
</dbReference>
<reference evidence="1 2" key="1">
    <citation type="submission" date="2022-10" db="EMBL/GenBank/DDBJ databases">
        <title>Chitinophaga nivalis PC15 sp. nov., isolated from Pyeongchang county, South Korea.</title>
        <authorList>
            <person name="Trinh H.N."/>
        </authorList>
    </citation>
    <scope>NUCLEOTIDE SEQUENCE [LARGE SCALE GENOMIC DNA]</scope>
    <source>
        <strain evidence="1 2">PC14</strain>
    </source>
</reference>
<dbReference type="PROSITE" id="PS51257">
    <property type="entry name" value="PROKAR_LIPOPROTEIN"/>
    <property type="match status" value="1"/>
</dbReference>
<dbReference type="Pfam" id="PF14064">
    <property type="entry name" value="HmuY"/>
    <property type="match status" value="1"/>
</dbReference>
<sequence length="203" mass="22872">MRKSSIFLAACLLAMACRKSETAPDSGPPAIAKEQFIKNIESSYSKQVFINFKTGQLTTQPEGTNWDLGFYSAQLKINGGPMTNPVRDGRARAAILPVAYKDLKELPDLNGLKQDIAGEDFALGYRSGGKSWYYMTDEMVYIPYPGKCIFLQTADGEGFVKMEILSYYRDMPSLKGQTYKTLSEREGFITIRYQYIGKNEKFQ</sequence>
<proteinExistence type="predicted"/>
<dbReference type="EMBL" id="JAPDNS010000001">
    <property type="protein sequence ID" value="MCW3482979.1"/>
    <property type="molecule type" value="Genomic_DNA"/>
</dbReference>
<evidence type="ECO:0000313" key="2">
    <source>
        <dbReference type="Proteomes" id="UP001207742"/>
    </source>
</evidence>
<accession>A0ABT3IGT5</accession>
<dbReference type="RefSeq" id="WP_264727847.1">
    <property type="nucleotide sequence ID" value="NZ_JAPDNR010000001.1"/>
</dbReference>
<dbReference type="CDD" id="cd12105">
    <property type="entry name" value="HmuY"/>
    <property type="match status" value="1"/>
</dbReference>
<name>A0ABT3IGT5_9BACT</name>
<protein>
    <submittedName>
        <fullName evidence="1">HmuY family protein</fullName>
    </submittedName>
</protein>
<evidence type="ECO:0000313" key="1">
    <source>
        <dbReference type="EMBL" id="MCW3482979.1"/>
    </source>
</evidence>
<gene>
    <name evidence="1" type="ORF">OL497_03705</name>
</gene>
<keyword evidence="2" id="KW-1185">Reference proteome</keyword>
<dbReference type="InterPro" id="IPR025921">
    <property type="entry name" value="HmuY"/>
</dbReference>
<comment type="caution">
    <text evidence="1">The sequence shown here is derived from an EMBL/GenBank/DDBJ whole genome shotgun (WGS) entry which is preliminary data.</text>
</comment>
<organism evidence="1 2">
    <name type="scientific">Chitinophaga nivalis</name>
    <dbReference type="NCBI Taxonomy" id="2991709"/>
    <lineage>
        <taxon>Bacteria</taxon>
        <taxon>Pseudomonadati</taxon>
        <taxon>Bacteroidota</taxon>
        <taxon>Chitinophagia</taxon>
        <taxon>Chitinophagales</taxon>
        <taxon>Chitinophagaceae</taxon>
        <taxon>Chitinophaga</taxon>
    </lineage>
</organism>